<comment type="caution">
    <text evidence="1">The sequence shown here is derived from an EMBL/GenBank/DDBJ whole genome shotgun (WGS) entry which is preliminary data.</text>
</comment>
<sequence>MSIRIVDGLDVRELFDADGIPDCIDCRTPAP</sequence>
<reference evidence="1 2" key="1">
    <citation type="submission" date="2021-03" db="EMBL/GenBank/DDBJ databases">
        <title>Sequencing the genomes of 1000 actinobacteria strains.</title>
        <authorList>
            <person name="Klenk H.-P."/>
        </authorList>
    </citation>
    <scope>NUCLEOTIDE SEQUENCE [LARGE SCALE GENOMIC DNA]</scope>
    <source>
        <strain evidence="1 2">DSM 13468</strain>
    </source>
</reference>
<evidence type="ECO:0000313" key="2">
    <source>
        <dbReference type="Proteomes" id="UP000703720"/>
    </source>
</evidence>
<accession>A0ABS4WMU4</accession>
<organism evidence="1 2">
    <name type="scientific">Microbacterium phyllosphaerae</name>
    <dbReference type="NCBI Taxonomy" id="124798"/>
    <lineage>
        <taxon>Bacteria</taxon>
        <taxon>Bacillati</taxon>
        <taxon>Actinomycetota</taxon>
        <taxon>Actinomycetes</taxon>
        <taxon>Micrococcales</taxon>
        <taxon>Microbacteriaceae</taxon>
        <taxon>Microbacterium</taxon>
    </lineage>
</organism>
<gene>
    <name evidence="1" type="ORF">JOF42_000846</name>
</gene>
<protein>
    <submittedName>
        <fullName evidence="1">Uncharacterized protein</fullName>
    </submittedName>
</protein>
<evidence type="ECO:0000313" key="1">
    <source>
        <dbReference type="EMBL" id="MBP2377351.1"/>
    </source>
</evidence>
<proteinExistence type="predicted"/>
<dbReference type="Proteomes" id="UP000703720">
    <property type="component" value="Unassembled WGS sequence"/>
</dbReference>
<dbReference type="EMBL" id="JAGIOA010000001">
    <property type="protein sequence ID" value="MBP2377351.1"/>
    <property type="molecule type" value="Genomic_DNA"/>
</dbReference>
<keyword evidence="2" id="KW-1185">Reference proteome</keyword>
<name>A0ABS4WMU4_9MICO</name>